<evidence type="ECO:0000256" key="6">
    <source>
        <dbReference type="ARBA" id="ARBA00022801"/>
    </source>
</evidence>
<keyword evidence="4" id="KW-0479">Metal-binding</keyword>
<dbReference type="STRING" id="768671.ThimaDRAFT_1686"/>
<dbReference type="eggNOG" id="COG3108">
    <property type="taxonomic scope" value="Bacteria"/>
</dbReference>
<dbReference type="Pfam" id="PF05951">
    <property type="entry name" value="Peptidase_M15_2"/>
    <property type="match status" value="1"/>
</dbReference>
<dbReference type="GO" id="GO:0071555">
    <property type="term" value="P:cell wall organization"/>
    <property type="evidence" value="ECO:0007669"/>
    <property type="project" value="UniProtKB-KW"/>
</dbReference>
<dbReference type="GO" id="GO:0008237">
    <property type="term" value="F:metallopeptidase activity"/>
    <property type="evidence" value="ECO:0007669"/>
    <property type="project" value="UniProtKB-KW"/>
</dbReference>
<keyword evidence="7" id="KW-0862">Zinc</keyword>
<sequence>MTNFYCFSPITSYTLALPKGENVQCTGGNMNRRYFLGAALSAVAAPAFAKKPSERPRVLAFNHLHTDEKIAVTYRVGDRYQRSALQEVNHFFRDFRTGDQVAIDPQLLDLLYDVKIHLGDVDARFDVLSGYRSPRTNKMLRETSGGVAKNSLHLTGQAIDVRFPDLPTRYIRDAAIALGRGGVGYYRRSDFVHLDTGAVRRWGA</sequence>
<keyword evidence="8" id="KW-0482">Metalloprotease</keyword>
<name>F9U9T4_9GAMM</name>
<dbReference type="AlphaFoldDB" id="F9U9T4"/>
<dbReference type="InterPro" id="IPR010275">
    <property type="entry name" value="MepK"/>
</dbReference>
<evidence type="ECO:0000256" key="5">
    <source>
        <dbReference type="ARBA" id="ARBA00022729"/>
    </source>
</evidence>
<evidence type="ECO:0000256" key="11">
    <source>
        <dbReference type="ARBA" id="ARBA00093666"/>
    </source>
</evidence>
<dbReference type="InterPro" id="IPR009045">
    <property type="entry name" value="Zn_M74/Hedgehog-like"/>
</dbReference>
<dbReference type="PANTHER" id="PTHR37425:SF1">
    <property type="entry name" value="OUTER MEMBRANE PROTEIN"/>
    <property type="match status" value="1"/>
</dbReference>
<comment type="pathway">
    <text evidence="2">Cell wall biogenesis; cell wall polysaccharide biosynthesis.</text>
</comment>
<organism evidence="12 13">
    <name type="scientific">Thiocapsa marina 5811</name>
    <dbReference type="NCBI Taxonomy" id="768671"/>
    <lineage>
        <taxon>Bacteria</taxon>
        <taxon>Pseudomonadati</taxon>
        <taxon>Pseudomonadota</taxon>
        <taxon>Gammaproteobacteria</taxon>
        <taxon>Chromatiales</taxon>
        <taxon>Chromatiaceae</taxon>
        <taxon>Thiocapsa</taxon>
    </lineage>
</organism>
<evidence type="ECO:0000256" key="2">
    <source>
        <dbReference type="ARBA" id="ARBA00004776"/>
    </source>
</evidence>
<accession>F9U9T4</accession>
<dbReference type="EMBL" id="AFWV01000005">
    <property type="protein sequence ID" value="EGV18882.1"/>
    <property type="molecule type" value="Genomic_DNA"/>
</dbReference>
<dbReference type="GO" id="GO:0006508">
    <property type="term" value="P:proteolysis"/>
    <property type="evidence" value="ECO:0007669"/>
    <property type="project" value="UniProtKB-KW"/>
</dbReference>
<evidence type="ECO:0000256" key="10">
    <source>
        <dbReference type="ARBA" id="ARBA00093448"/>
    </source>
</evidence>
<gene>
    <name evidence="12" type="ORF">ThimaDRAFT_1686</name>
</gene>
<protein>
    <recommendedName>
        <fullName evidence="11">Murein endopeptidase K</fullName>
    </recommendedName>
</protein>
<evidence type="ECO:0000256" key="9">
    <source>
        <dbReference type="ARBA" id="ARBA00023316"/>
    </source>
</evidence>
<evidence type="ECO:0000256" key="1">
    <source>
        <dbReference type="ARBA" id="ARBA00001947"/>
    </source>
</evidence>
<evidence type="ECO:0000256" key="3">
    <source>
        <dbReference type="ARBA" id="ARBA00022670"/>
    </source>
</evidence>
<comment type="similarity">
    <text evidence="10">Belongs to the peptidase M15 family.</text>
</comment>
<keyword evidence="3" id="KW-0645">Protease</keyword>
<proteinExistence type="inferred from homology"/>
<comment type="cofactor">
    <cofactor evidence="1">
        <name>Zn(2+)</name>
        <dbReference type="ChEBI" id="CHEBI:29105"/>
    </cofactor>
</comment>
<evidence type="ECO:0000256" key="8">
    <source>
        <dbReference type="ARBA" id="ARBA00023049"/>
    </source>
</evidence>
<dbReference type="Gene3D" id="3.30.1380.10">
    <property type="match status" value="1"/>
</dbReference>
<evidence type="ECO:0000256" key="4">
    <source>
        <dbReference type="ARBA" id="ARBA00022723"/>
    </source>
</evidence>
<keyword evidence="13" id="KW-1185">Reference proteome</keyword>
<keyword evidence="5" id="KW-0732">Signal</keyword>
<dbReference type="Proteomes" id="UP000005459">
    <property type="component" value="Unassembled WGS sequence"/>
</dbReference>
<evidence type="ECO:0000256" key="7">
    <source>
        <dbReference type="ARBA" id="ARBA00022833"/>
    </source>
</evidence>
<evidence type="ECO:0000313" key="12">
    <source>
        <dbReference type="EMBL" id="EGV18882.1"/>
    </source>
</evidence>
<keyword evidence="6" id="KW-0378">Hydrolase</keyword>
<keyword evidence="9" id="KW-0961">Cell wall biogenesis/degradation</keyword>
<dbReference type="SUPFAM" id="SSF55166">
    <property type="entry name" value="Hedgehog/DD-peptidase"/>
    <property type="match status" value="1"/>
</dbReference>
<dbReference type="GO" id="GO:0046872">
    <property type="term" value="F:metal ion binding"/>
    <property type="evidence" value="ECO:0007669"/>
    <property type="project" value="UniProtKB-KW"/>
</dbReference>
<dbReference type="CDD" id="cd14844">
    <property type="entry name" value="Zn-DD-carboxypeptidase_like"/>
    <property type="match status" value="1"/>
</dbReference>
<evidence type="ECO:0000313" key="13">
    <source>
        <dbReference type="Proteomes" id="UP000005459"/>
    </source>
</evidence>
<reference evidence="12 13" key="1">
    <citation type="submission" date="2011-06" db="EMBL/GenBank/DDBJ databases">
        <title>The draft genome of Thiocapsa marina 5811.</title>
        <authorList>
            <consortium name="US DOE Joint Genome Institute (JGI-PGF)"/>
            <person name="Lucas S."/>
            <person name="Han J."/>
            <person name="Cheng J.-F."/>
            <person name="Goodwin L."/>
            <person name="Pitluck S."/>
            <person name="Peters L."/>
            <person name="Land M.L."/>
            <person name="Hauser L."/>
            <person name="Vogl K."/>
            <person name="Liu Z."/>
            <person name="Imhoff J."/>
            <person name="Thiel V."/>
            <person name="Frigaard N.-U."/>
            <person name="Bryant D."/>
            <person name="Woyke T.J."/>
        </authorList>
    </citation>
    <scope>NUCLEOTIDE SEQUENCE [LARGE SCALE GENOMIC DNA]</scope>
    <source>
        <strain evidence="12 13">5811</strain>
    </source>
</reference>
<dbReference type="PANTHER" id="PTHR37425">
    <property type="match status" value="1"/>
</dbReference>